<organism evidence="2 3">
    <name type="scientific">Flavobacterium columnare</name>
    <dbReference type="NCBI Taxonomy" id="996"/>
    <lineage>
        <taxon>Bacteria</taxon>
        <taxon>Pseudomonadati</taxon>
        <taxon>Bacteroidota</taxon>
        <taxon>Flavobacteriia</taxon>
        <taxon>Flavobacteriales</taxon>
        <taxon>Flavobacteriaceae</taxon>
        <taxon>Flavobacterium</taxon>
    </lineage>
</organism>
<feature type="domain" description="Immunity protein 35" evidence="1">
    <location>
        <begin position="9"/>
        <end position="75"/>
    </location>
</feature>
<sequence>MLTDEQMLNIAERYINRIKGSYNKEVLVLKDYVEKRGNGNLYYYNTKEYLLTGDIFKSLTGNAPFLVEKKTGRVVQFSTSTILEKEIEAYENGTILPSSDLYWYPDEDRFSSK</sequence>
<protein>
    <recommendedName>
        <fullName evidence="1">Immunity protein 35 domain-containing protein</fullName>
    </recommendedName>
</protein>
<evidence type="ECO:0000313" key="3">
    <source>
        <dbReference type="Proteomes" id="UP000238180"/>
    </source>
</evidence>
<dbReference type="RefSeq" id="WP_105195933.1">
    <property type="nucleotide sequence ID" value="NZ_OLKH01000078.1"/>
</dbReference>
<dbReference type="Pfam" id="PF15567">
    <property type="entry name" value="Imm35"/>
    <property type="match status" value="1"/>
</dbReference>
<accession>A0A2N9PA18</accession>
<gene>
    <name evidence="2" type="ORF">FLACOL_01168</name>
</gene>
<evidence type="ECO:0000259" key="1">
    <source>
        <dbReference type="Pfam" id="PF15567"/>
    </source>
</evidence>
<dbReference type="Proteomes" id="UP000238180">
    <property type="component" value="Unassembled WGS sequence"/>
</dbReference>
<reference evidence="2 3" key="1">
    <citation type="submission" date="2018-02" db="EMBL/GenBank/DDBJ databases">
        <authorList>
            <person name="Cohen D.B."/>
            <person name="Kent A.D."/>
        </authorList>
    </citation>
    <scope>NUCLEOTIDE SEQUENCE [LARGE SCALE GENOMIC DNA]</scope>
    <source>
        <strain evidence="2">CIP109753</strain>
    </source>
</reference>
<dbReference type="AlphaFoldDB" id="A0A2N9PA18"/>
<dbReference type="InterPro" id="IPR029082">
    <property type="entry name" value="Imm35"/>
</dbReference>
<name>A0A2N9PA18_9FLAO</name>
<proteinExistence type="predicted"/>
<dbReference type="EMBL" id="OLKH01000078">
    <property type="protein sequence ID" value="SPE77176.1"/>
    <property type="molecule type" value="Genomic_DNA"/>
</dbReference>
<evidence type="ECO:0000313" key="2">
    <source>
        <dbReference type="EMBL" id="SPE77176.1"/>
    </source>
</evidence>